<keyword evidence="3" id="KW-1185">Reference proteome</keyword>
<dbReference type="Gene3D" id="3.40.50.720">
    <property type="entry name" value="NAD(P)-binding Rossmann-like Domain"/>
    <property type="match status" value="1"/>
</dbReference>
<dbReference type="SUPFAM" id="SSF50129">
    <property type="entry name" value="GroES-like"/>
    <property type="match status" value="1"/>
</dbReference>
<feature type="domain" description="Enoyl reductase (ER)" evidence="1">
    <location>
        <begin position="421"/>
        <end position="757"/>
    </location>
</feature>
<dbReference type="SUPFAM" id="SSF51735">
    <property type="entry name" value="NAD(P)-binding Rossmann-fold domains"/>
    <property type="match status" value="1"/>
</dbReference>
<proteinExistence type="predicted"/>
<dbReference type="PANTHER" id="PTHR28208:SF1">
    <property type="entry name" value="FILAMENT ORGANIZATION PROTEIN APP1-LIKE, PUTATIVE (AFU_ORTHOLOGUE AFUA_1G06650)-RELATED"/>
    <property type="match status" value="1"/>
</dbReference>
<dbReference type="CDD" id="cd05289">
    <property type="entry name" value="MDR_like_2"/>
    <property type="match status" value="1"/>
</dbReference>
<comment type="caution">
    <text evidence="2">The sequence shown here is derived from an EMBL/GenBank/DDBJ whole genome shotgun (WGS) entry which is preliminary data.</text>
</comment>
<reference evidence="2 3" key="1">
    <citation type="submission" date="2024-07" db="EMBL/GenBank/DDBJ databases">
        <title>Section-level genome sequencing and comparative genomics of Aspergillus sections Usti and Cavernicolus.</title>
        <authorList>
            <consortium name="Lawrence Berkeley National Laboratory"/>
            <person name="Nybo J.L."/>
            <person name="Vesth T.C."/>
            <person name="Theobald S."/>
            <person name="Frisvad J.C."/>
            <person name="Larsen T.O."/>
            <person name="Kjaerboelling I."/>
            <person name="Rothschild-Mancinelli K."/>
            <person name="Lyhne E.K."/>
            <person name="Kogle M.E."/>
            <person name="Barry K."/>
            <person name="Clum A."/>
            <person name="Na H."/>
            <person name="Ledsgaard L."/>
            <person name="Lin J."/>
            <person name="Lipzen A."/>
            <person name="Kuo A."/>
            <person name="Riley R."/>
            <person name="Mondo S."/>
            <person name="Labutti K."/>
            <person name="Haridas S."/>
            <person name="Pangalinan J."/>
            <person name="Salamov A.A."/>
            <person name="Simmons B.A."/>
            <person name="Magnuson J.K."/>
            <person name="Chen J."/>
            <person name="Drula E."/>
            <person name="Henrissat B."/>
            <person name="Wiebenga A."/>
            <person name="Lubbers R.J."/>
            <person name="Gomes A.C."/>
            <person name="Makela M.R."/>
            <person name="Stajich J."/>
            <person name="Grigoriev I.V."/>
            <person name="Mortensen U.H."/>
            <person name="De Vries R.P."/>
            <person name="Baker S.E."/>
            <person name="Andersen M.R."/>
        </authorList>
    </citation>
    <scope>NUCLEOTIDE SEQUENCE [LARGE SCALE GENOMIC DNA]</scope>
    <source>
        <strain evidence="2 3">CBS 123904</strain>
    </source>
</reference>
<accession>A0ABR4KZU5</accession>
<protein>
    <recommendedName>
        <fullName evidence="1">Enoyl reductase (ER) domain-containing protein</fullName>
    </recommendedName>
</protein>
<dbReference type="Pfam" id="PF09949">
    <property type="entry name" value="APP1_cat"/>
    <property type="match status" value="1"/>
</dbReference>
<dbReference type="Proteomes" id="UP001610446">
    <property type="component" value="Unassembled WGS sequence"/>
</dbReference>
<dbReference type="EMBL" id="JBFXLU010000003">
    <property type="protein sequence ID" value="KAL2857808.1"/>
    <property type="molecule type" value="Genomic_DNA"/>
</dbReference>
<sequence>MGCAWRTPFTALWLGARDVKISRADPSVPEKVERFSHTWKRYSSMLRIVSSTLLRQPSQLAEGHQHTVWLLDNTAYRHPASHVSGEPHSWRVEVVACVFRKDSRRDISKFVAVIADLIGLDGAMGTEKEIRRRIARRLQPFLYHIVPEHSMMLEIPLPNHTTQIHKIGPTEDNGIVSQVINTGVRQVADGARVRSHVRGVRDKAYMETTFAGPEGWLVVSDVDDTIKYTKTSDTTGIIRTTFAEEPRPITGMPQLYARIERHFEPTWFYLSASPYNLYPFLRGFLRDHFSPGTLILRDSSWLDISELVKSFTVNTLEYKVDRIRKIRRWFPHRRALCIGDSTQTDPEAYAEIYRRHADWVHAILIRKVMDVPHMEEQNSPPVKRRSTTMDEQTFVPDTMRALYWCPASTALRDDTSLNEPRVDSEVVFDTDFPTPKPSSRQYLIHVQTAAFSYDELRLAKERNPSKSIPQVPVHNFCGRVISTPTDDHEKPDGPKFKVDEVVFGLISYSDDGAAADYVLATEDQIAHKPKNISAAEAATIPLPALTAWQALFKYAGLDPKKHDKDTRHRLRVLISNARSSEVGTQALHLLRSPDLFPRHRPWICATCASKDAEDMLRKEYQVDETILVPEPAPQDFDLTSVFRINKWDPVDVVLDCTGEDILHQANSPAIVKDGGAVLTAADANPVLNIKPRKKDDEGPCTQFVSVEPDGETLELIAKMVEDNLVRGRVETVIDLVNGADCLSSDAAAAGEKGKGGIIVFRVNP</sequence>
<evidence type="ECO:0000259" key="1">
    <source>
        <dbReference type="SMART" id="SM00829"/>
    </source>
</evidence>
<dbReference type="SMART" id="SM00829">
    <property type="entry name" value="PKS_ER"/>
    <property type="match status" value="1"/>
</dbReference>
<dbReference type="Gene3D" id="3.90.180.10">
    <property type="entry name" value="Medium-chain alcohol dehydrogenases, catalytic domain"/>
    <property type="match status" value="1"/>
</dbReference>
<dbReference type="InterPro" id="IPR036291">
    <property type="entry name" value="NAD(P)-bd_dom_sf"/>
</dbReference>
<organism evidence="2 3">
    <name type="scientific">Aspergillus pseudoustus</name>
    <dbReference type="NCBI Taxonomy" id="1810923"/>
    <lineage>
        <taxon>Eukaryota</taxon>
        <taxon>Fungi</taxon>
        <taxon>Dikarya</taxon>
        <taxon>Ascomycota</taxon>
        <taxon>Pezizomycotina</taxon>
        <taxon>Eurotiomycetes</taxon>
        <taxon>Eurotiomycetidae</taxon>
        <taxon>Eurotiales</taxon>
        <taxon>Aspergillaceae</taxon>
        <taxon>Aspergillus</taxon>
        <taxon>Aspergillus subgen. Nidulantes</taxon>
    </lineage>
</organism>
<dbReference type="InterPro" id="IPR052935">
    <property type="entry name" value="Mg2+_PAP"/>
</dbReference>
<gene>
    <name evidence="2" type="ORF">BJY01DRAFT_230951</name>
</gene>
<evidence type="ECO:0000313" key="3">
    <source>
        <dbReference type="Proteomes" id="UP001610446"/>
    </source>
</evidence>
<dbReference type="PANTHER" id="PTHR28208">
    <property type="entry name" value="PHOSPHATIDATE PHOSPHATASE APP1"/>
    <property type="match status" value="1"/>
</dbReference>
<dbReference type="InterPro" id="IPR011032">
    <property type="entry name" value="GroES-like_sf"/>
</dbReference>
<dbReference type="InterPro" id="IPR019236">
    <property type="entry name" value="APP1_cat"/>
</dbReference>
<dbReference type="InterPro" id="IPR020843">
    <property type="entry name" value="ER"/>
</dbReference>
<name>A0ABR4KZU5_9EURO</name>
<evidence type="ECO:0000313" key="2">
    <source>
        <dbReference type="EMBL" id="KAL2857808.1"/>
    </source>
</evidence>